<dbReference type="Pfam" id="PF07173">
    <property type="entry name" value="GRDP-like"/>
    <property type="match status" value="1"/>
</dbReference>
<comment type="caution">
    <text evidence="1">The sequence shown here is derived from an EMBL/GenBank/DDBJ whole genome shotgun (WGS) entry which is preliminary data.</text>
</comment>
<accession>A0A840R1U9</accession>
<dbReference type="EMBL" id="JACHHW010000003">
    <property type="protein sequence ID" value="MBB5187099.1"/>
    <property type="molecule type" value="Genomic_DNA"/>
</dbReference>
<gene>
    <name evidence="1" type="ORF">HNQ57_001362</name>
</gene>
<protein>
    <recommendedName>
        <fullName evidence="3">Glycine-rich domain-containing protein-like</fullName>
    </recommendedName>
</protein>
<dbReference type="PANTHER" id="PTHR34365">
    <property type="entry name" value="ENOLASE (DUF1399)"/>
    <property type="match status" value="1"/>
</dbReference>
<dbReference type="AlphaFoldDB" id="A0A840R1U9"/>
<reference evidence="1 2" key="1">
    <citation type="submission" date="2020-08" db="EMBL/GenBank/DDBJ databases">
        <title>Genomic Encyclopedia of Type Strains, Phase IV (KMG-IV): sequencing the most valuable type-strain genomes for metagenomic binning, comparative biology and taxonomic classification.</title>
        <authorList>
            <person name="Goeker M."/>
        </authorList>
    </citation>
    <scope>NUCLEOTIDE SEQUENCE [LARGE SCALE GENOMIC DNA]</scope>
    <source>
        <strain evidence="1 2">DSM 25701</strain>
    </source>
</reference>
<sequence>MMTLNRVEVLPANAVMLGENTLLSFEVQCLNFERLKHKMTQTAESEISEEAWDLAEKEYRRFLTLKQLYPGVSLVPSKQVDQIWHAHILDTRAYRDDCNAVFGRFIDHYPYFGIYGDDDSRALNTAFNETVALYESHFGPYPAEKNPMRCGDDHACHAPSECACRVPTACK</sequence>
<organism evidence="1 2">
    <name type="scientific">Zhongshania antarctica</name>
    <dbReference type="NCBI Taxonomy" id="641702"/>
    <lineage>
        <taxon>Bacteria</taxon>
        <taxon>Pseudomonadati</taxon>
        <taxon>Pseudomonadota</taxon>
        <taxon>Gammaproteobacteria</taxon>
        <taxon>Cellvibrionales</taxon>
        <taxon>Spongiibacteraceae</taxon>
        <taxon>Zhongshania</taxon>
    </lineage>
</organism>
<evidence type="ECO:0008006" key="3">
    <source>
        <dbReference type="Google" id="ProtNLM"/>
    </source>
</evidence>
<proteinExistence type="predicted"/>
<dbReference type="InterPro" id="IPR009836">
    <property type="entry name" value="GRDP-like"/>
</dbReference>
<dbReference type="Proteomes" id="UP000536640">
    <property type="component" value="Unassembled WGS sequence"/>
</dbReference>
<dbReference type="PANTHER" id="PTHR34365:SF7">
    <property type="entry name" value="GLYCINE-RICH DOMAIN-CONTAINING PROTEIN 1"/>
    <property type="match status" value="1"/>
</dbReference>
<dbReference type="RefSeq" id="WP_221301605.1">
    <property type="nucleotide sequence ID" value="NZ_JACHHW010000003.1"/>
</dbReference>
<keyword evidence="2" id="KW-1185">Reference proteome</keyword>
<evidence type="ECO:0000313" key="1">
    <source>
        <dbReference type="EMBL" id="MBB5187099.1"/>
    </source>
</evidence>
<evidence type="ECO:0000313" key="2">
    <source>
        <dbReference type="Proteomes" id="UP000536640"/>
    </source>
</evidence>
<name>A0A840R1U9_9GAMM</name>